<proteinExistence type="predicted"/>
<evidence type="ECO:0000313" key="3">
    <source>
        <dbReference type="EMBL" id="VYU82529.1"/>
    </source>
</evidence>
<evidence type="ECO:0008006" key="4">
    <source>
        <dbReference type="Google" id="ProtNLM"/>
    </source>
</evidence>
<protein>
    <recommendedName>
        <fullName evidence="4">ATPase P</fullName>
    </recommendedName>
</protein>
<reference evidence="3" key="1">
    <citation type="submission" date="2019-11" db="EMBL/GenBank/DDBJ databases">
        <authorList>
            <person name="Feng L."/>
        </authorList>
    </citation>
    <scope>NUCLEOTIDE SEQUENCE</scope>
    <source>
        <strain evidence="3">CsymbiosumLFYP84</strain>
    </source>
</reference>
<dbReference type="EMBL" id="CACRUA010000083">
    <property type="protein sequence ID" value="VYU82529.1"/>
    <property type="molecule type" value="Genomic_DNA"/>
</dbReference>
<keyword evidence="2" id="KW-0472">Membrane</keyword>
<dbReference type="RefSeq" id="WP_156685048.1">
    <property type="nucleotide sequence ID" value="NZ_CACRUA010000083.1"/>
</dbReference>
<evidence type="ECO:0000256" key="1">
    <source>
        <dbReference type="SAM" id="Coils"/>
    </source>
</evidence>
<sequence length="338" mass="38714">MIFKPVKLGRDGLTEQELQTDRKKSRNFGPCGVGEKALYLNSFYIDRRYYIPFTSVTRVFKRVAMSRGGFSGKGMFATIPYLVVEYDDGKEKQCNFKYEENVDRMLACIGKSQPEIRLVSRAAEERLKKREQERAERFLPELSKEAQGEAGRLQEAREYLEIRPELGIALSQSARRKRAYDKSSPSYKWVALAISLLGAASLIYGIYSLINHVEFAVYFTLFGMAAIFLFSGASMLPTSRNNRTYILNRVRLAKEEMEEYLKGYGGKSGFPVPVRYAHPVVLKRMIEIIMEGRAECAANALEVLKEDLRALNSDVQVEQEEYEEVVAIKAMFLNEDYR</sequence>
<keyword evidence="2" id="KW-1133">Transmembrane helix</keyword>
<keyword evidence="2" id="KW-0812">Transmembrane</keyword>
<feature type="coiled-coil region" evidence="1">
    <location>
        <begin position="294"/>
        <end position="325"/>
    </location>
</feature>
<feature type="transmembrane region" description="Helical" evidence="2">
    <location>
        <begin position="216"/>
        <end position="236"/>
    </location>
</feature>
<accession>A0A6N3I485</accession>
<keyword evidence="1" id="KW-0175">Coiled coil</keyword>
<name>A0A6N3I485_CLOSY</name>
<feature type="transmembrane region" description="Helical" evidence="2">
    <location>
        <begin position="186"/>
        <end position="210"/>
    </location>
</feature>
<evidence type="ECO:0000256" key="2">
    <source>
        <dbReference type="SAM" id="Phobius"/>
    </source>
</evidence>
<gene>
    <name evidence="3" type="ORF">CSLFYP84_04663</name>
</gene>
<dbReference type="AlphaFoldDB" id="A0A6N3I485"/>
<organism evidence="3">
    <name type="scientific">Clostridium symbiosum</name>
    <name type="common">Bacteroides symbiosus</name>
    <dbReference type="NCBI Taxonomy" id="1512"/>
    <lineage>
        <taxon>Bacteria</taxon>
        <taxon>Bacillati</taxon>
        <taxon>Bacillota</taxon>
        <taxon>Clostridia</taxon>
        <taxon>Lachnospirales</taxon>
        <taxon>Lachnospiraceae</taxon>
        <taxon>Otoolea</taxon>
    </lineage>
</organism>